<dbReference type="InterPro" id="IPR003591">
    <property type="entry name" value="Leu-rich_rpt_typical-subtyp"/>
</dbReference>
<dbReference type="InterPro" id="IPR050328">
    <property type="entry name" value="Dev_Immune_Receptor"/>
</dbReference>
<dbReference type="Pfam" id="PF13855">
    <property type="entry name" value="LRR_8"/>
    <property type="match status" value="1"/>
</dbReference>
<dbReference type="PROSITE" id="PS51450">
    <property type="entry name" value="LRR"/>
    <property type="match status" value="1"/>
</dbReference>
<reference evidence="4 5" key="1">
    <citation type="journal article" date="2018" name="Sci. Rep.">
        <title>Genomic signatures of local adaptation to the degree of environmental predictability in rotifers.</title>
        <authorList>
            <person name="Franch-Gras L."/>
            <person name="Hahn C."/>
            <person name="Garcia-Roger E.M."/>
            <person name="Carmona M.J."/>
            <person name="Serra M."/>
            <person name="Gomez A."/>
        </authorList>
    </citation>
    <scope>NUCLEOTIDE SEQUENCE [LARGE SCALE GENOMIC DNA]</scope>
    <source>
        <strain evidence="4">HYR1</strain>
    </source>
</reference>
<dbReference type="AlphaFoldDB" id="A0A3M7Q741"/>
<sequence>MDKNSQTCIQDYYLELKNKIAQIVEESEQNEKKKHEQKIQQEEFFNIIDKIYFDNLQSSTDGFFSGKFCFLIARKYKQNYFFGENYIGKLVITNQFIPETIISYLEDLSNFGKCFTCLRLQIPKKYLVIINLIMNFIELKDVNVDVIDISDKKKNILPKFVFKSHKARNLSHVDFDVMDAMVNVDLIEECEFSLTQIYELPDHFFFKFKLIKRLFIVSFFLSYEPSYFKDFENLEELKLYSIFLTEISKETLAPLEKIERLTISDTKLEKIHDGAFENMKSLKILDLSQNKIKQITSSTFSGLNNLIALDLSWNPIEKLSKDAFDHLKNLQNN</sequence>
<evidence type="ECO:0000256" key="2">
    <source>
        <dbReference type="ARBA" id="ARBA00022729"/>
    </source>
</evidence>
<accession>A0A3M7Q741</accession>
<dbReference type="SMART" id="SM00369">
    <property type="entry name" value="LRR_TYP"/>
    <property type="match status" value="4"/>
</dbReference>
<evidence type="ECO:0000256" key="1">
    <source>
        <dbReference type="ARBA" id="ARBA00022614"/>
    </source>
</evidence>
<dbReference type="InterPro" id="IPR032675">
    <property type="entry name" value="LRR_dom_sf"/>
</dbReference>
<keyword evidence="3" id="KW-0677">Repeat</keyword>
<evidence type="ECO:0000256" key="3">
    <source>
        <dbReference type="ARBA" id="ARBA00022737"/>
    </source>
</evidence>
<proteinExistence type="predicted"/>
<evidence type="ECO:0000313" key="4">
    <source>
        <dbReference type="EMBL" id="RNA07236.1"/>
    </source>
</evidence>
<dbReference type="InterPro" id="IPR001611">
    <property type="entry name" value="Leu-rich_rpt"/>
</dbReference>
<comment type="caution">
    <text evidence="4">The sequence shown here is derived from an EMBL/GenBank/DDBJ whole genome shotgun (WGS) entry which is preliminary data.</text>
</comment>
<organism evidence="4 5">
    <name type="scientific">Brachionus plicatilis</name>
    <name type="common">Marine rotifer</name>
    <name type="synonym">Brachionus muelleri</name>
    <dbReference type="NCBI Taxonomy" id="10195"/>
    <lineage>
        <taxon>Eukaryota</taxon>
        <taxon>Metazoa</taxon>
        <taxon>Spiralia</taxon>
        <taxon>Gnathifera</taxon>
        <taxon>Rotifera</taxon>
        <taxon>Eurotatoria</taxon>
        <taxon>Monogononta</taxon>
        <taxon>Pseudotrocha</taxon>
        <taxon>Ploima</taxon>
        <taxon>Brachionidae</taxon>
        <taxon>Brachionus</taxon>
    </lineage>
</organism>
<dbReference type="OrthoDB" id="676979at2759"/>
<dbReference type="EMBL" id="REGN01007114">
    <property type="protein sequence ID" value="RNA07236.1"/>
    <property type="molecule type" value="Genomic_DNA"/>
</dbReference>
<gene>
    <name evidence="4" type="ORF">BpHYR1_025270</name>
</gene>
<keyword evidence="2" id="KW-0732">Signal</keyword>
<dbReference type="SUPFAM" id="SSF52058">
    <property type="entry name" value="L domain-like"/>
    <property type="match status" value="1"/>
</dbReference>
<dbReference type="PANTHER" id="PTHR24373:SF275">
    <property type="entry name" value="TIR DOMAIN-CONTAINING PROTEIN"/>
    <property type="match status" value="1"/>
</dbReference>
<name>A0A3M7Q741_BRAPC</name>
<keyword evidence="1" id="KW-0433">Leucine-rich repeat</keyword>
<evidence type="ECO:0000313" key="5">
    <source>
        <dbReference type="Proteomes" id="UP000276133"/>
    </source>
</evidence>
<dbReference type="STRING" id="10195.A0A3M7Q741"/>
<protein>
    <submittedName>
        <fullName evidence="4">Leucine-rich repeat-containing 15</fullName>
    </submittedName>
</protein>
<dbReference type="Proteomes" id="UP000276133">
    <property type="component" value="Unassembled WGS sequence"/>
</dbReference>
<dbReference type="Gene3D" id="3.80.10.10">
    <property type="entry name" value="Ribonuclease Inhibitor"/>
    <property type="match status" value="1"/>
</dbReference>
<dbReference type="PANTHER" id="PTHR24373">
    <property type="entry name" value="SLIT RELATED LEUCINE-RICH REPEAT NEURONAL PROTEIN"/>
    <property type="match status" value="1"/>
</dbReference>
<keyword evidence="5" id="KW-1185">Reference proteome</keyword>